<comment type="caution">
    <text evidence="1">The sequence shown here is derived from an EMBL/GenBank/DDBJ whole genome shotgun (WGS) entry which is preliminary data.</text>
</comment>
<gene>
    <name evidence="1" type="ORF">Lbru_0082</name>
</gene>
<protein>
    <submittedName>
        <fullName evidence="1">Signal peptide protein</fullName>
    </submittedName>
</protein>
<organism evidence="1 2">
    <name type="scientific">Legionella brunensis</name>
    <dbReference type="NCBI Taxonomy" id="29422"/>
    <lineage>
        <taxon>Bacteria</taxon>
        <taxon>Pseudomonadati</taxon>
        <taxon>Pseudomonadota</taxon>
        <taxon>Gammaproteobacteria</taxon>
        <taxon>Legionellales</taxon>
        <taxon>Legionellaceae</taxon>
        <taxon>Legionella</taxon>
    </lineage>
</organism>
<dbReference type="Pfam" id="PF10048">
    <property type="entry name" value="DUF2282"/>
    <property type="match status" value="1"/>
</dbReference>
<dbReference type="Proteomes" id="UP000054742">
    <property type="component" value="Unassembled WGS sequence"/>
</dbReference>
<evidence type="ECO:0000313" key="1">
    <source>
        <dbReference type="EMBL" id="KTC86853.1"/>
    </source>
</evidence>
<dbReference type="STRING" id="29422.Lbru_0082"/>
<evidence type="ECO:0000313" key="2">
    <source>
        <dbReference type="Proteomes" id="UP000054742"/>
    </source>
</evidence>
<sequence>MGVRHGRGDYKFSYLSILGYHFNGRRHFYDKGSLNMKNMNKVVSAAIRGALAIAAVSATAIPATAVAAPDLEKCYGVAAAGKNDCQTSTHSCAGTATKDRQKDAFILVPKGVCSKIAGGSTTMGQS</sequence>
<dbReference type="AlphaFoldDB" id="A0A0W0SV91"/>
<dbReference type="InterPro" id="IPR018740">
    <property type="entry name" value="DUF2282_membr"/>
</dbReference>
<dbReference type="EMBL" id="LNXV01000003">
    <property type="protein sequence ID" value="KTC86853.1"/>
    <property type="molecule type" value="Genomic_DNA"/>
</dbReference>
<proteinExistence type="predicted"/>
<dbReference type="PATRIC" id="fig|29422.6.peg.83"/>
<name>A0A0W0SV91_9GAMM</name>
<keyword evidence="2" id="KW-1185">Reference proteome</keyword>
<reference evidence="1 2" key="1">
    <citation type="submission" date="2015-11" db="EMBL/GenBank/DDBJ databases">
        <title>Genomic analysis of 38 Legionella species identifies large and diverse effector repertoires.</title>
        <authorList>
            <person name="Burstein D."/>
            <person name="Amaro F."/>
            <person name="Zusman T."/>
            <person name="Lifshitz Z."/>
            <person name="Cohen O."/>
            <person name="Gilbert J.A."/>
            <person name="Pupko T."/>
            <person name="Shuman H.A."/>
            <person name="Segal G."/>
        </authorList>
    </citation>
    <scope>NUCLEOTIDE SEQUENCE [LARGE SCALE GENOMIC DNA]</scope>
    <source>
        <strain evidence="1 2">ATCC 43878</strain>
    </source>
</reference>
<accession>A0A0W0SV91</accession>